<comment type="similarity">
    <text evidence="2">Belongs to the ABC transporter superfamily.</text>
</comment>
<dbReference type="KEGG" id="sdyn:Mal52_50430"/>
<dbReference type="PROSITE" id="PS00211">
    <property type="entry name" value="ABC_TRANSPORTER_1"/>
    <property type="match status" value="1"/>
</dbReference>
<sequence length="264" mass="28814">MSDDPSINSPVLSVDKLSYRYPNGQAALTDISFDIQPGERIGLVGPNGAGKTTLLLHLNGLLPGYDLPVADGQSAEASYPVRVSGLPALQKNLPAIRQHVGFLFQDPDDQLFCSTVREDVAFGPLNLGLSREEVLQRVATQLAAMGLTDVENRSTMQLSFGERKRVCLAGILACQPNVLALDEPSSNLDPRARRGFMRLLEDCPAAQLIASHDLELILDLCTRVMVLDRGRIQADGEPATIFSNQRLMELHGLELPLSIRYGKR</sequence>
<dbReference type="PANTHER" id="PTHR43553">
    <property type="entry name" value="HEAVY METAL TRANSPORTER"/>
    <property type="match status" value="1"/>
</dbReference>
<evidence type="ECO:0000256" key="5">
    <source>
        <dbReference type="ARBA" id="ARBA00022741"/>
    </source>
</evidence>
<dbReference type="RefSeq" id="WP_145379025.1">
    <property type="nucleotide sequence ID" value="NZ_CP036276.1"/>
</dbReference>
<dbReference type="InterPro" id="IPR050095">
    <property type="entry name" value="ECF_ABC_transporter_ATP-bd"/>
</dbReference>
<dbReference type="SUPFAM" id="SSF52540">
    <property type="entry name" value="P-loop containing nucleoside triphosphate hydrolases"/>
    <property type="match status" value="1"/>
</dbReference>
<evidence type="ECO:0000259" key="9">
    <source>
        <dbReference type="PROSITE" id="PS50893"/>
    </source>
</evidence>
<dbReference type="GO" id="GO:0005524">
    <property type="term" value="F:ATP binding"/>
    <property type="evidence" value="ECO:0007669"/>
    <property type="project" value="UniProtKB-KW"/>
</dbReference>
<evidence type="ECO:0000256" key="6">
    <source>
        <dbReference type="ARBA" id="ARBA00022840"/>
    </source>
</evidence>
<dbReference type="SMART" id="SM00382">
    <property type="entry name" value="AAA"/>
    <property type="match status" value="1"/>
</dbReference>
<dbReference type="PANTHER" id="PTHR43553:SF24">
    <property type="entry name" value="ENERGY-COUPLING FACTOR TRANSPORTER ATP-BINDING PROTEIN ECFA1"/>
    <property type="match status" value="1"/>
</dbReference>
<organism evidence="10 11">
    <name type="scientific">Symmachiella dynata</name>
    <dbReference type="NCBI Taxonomy" id="2527995"/>
    <lineage>
        <taxon>Bacteria</taxon>
        <taxon>Pseudomonadati</taxon>
        <taxon>Planctomycetota</taxon>
        <taxon>Planctomycetia</taxon>
        <taxon>Planctomycetales</taxon>
        <taxon>Planctomycetaceae</taxon>
        <taxon>Symmachiella</taxon>
    </lineage>
</organism>
<keyword evidence="3" id="KW-0813">Transport</keyword>
<dbReference type="Gene3D" id="3.40.50.300">
    <property type="entry name" value="P-loop containing nucleotide triphosphate hydrolases"/>
    <property type="match status" value="1"/>
</dbReference>
<reference evidence="10 11" key="1">
    <citation type="submission" date="2019-02" db="EMBL/GenBank/DDBJ databases">
        <title>Deep-cultivation of Planctomycetes and their phenomic and genomic characterization uncovers novel biology.</title>
        <authorList>
            <person name="Wiegand S."/>
            <person name="Jogler M."/>
            <person name="Boedeker C."/>
            <person name="Pinto D."/>
            <person name="Vollmers J."/>
            <person name="Rivas-Marin E."/>
            <person name="Kohn T."/>
            <person name="Peeters S.H."/>
            <person name="Heuer A."/>
            <person name="Rast P."/>
            <person name="Oberbeckmann S."/>
            <person name="Bunk B."/>
            <person name="Jeske O."/>
            <person name="Meyerdierks A."/>
            <person name="Storesund J.E."/>
            <person name="Kallscheuer N."/>
            <person name="Luecker S."/>
            <person name="Lage O.M."/>
            <person name="Pohl T."/>
            <person name="Merkel B.J."/>
            <person name="Hornburger P."/>
            <person name="Mueller R.-W."/>
            <person name="Bruemmer F."/>
            <person name="Labrenz M."/>
            <person name="Spormann A.M."/>
            <person name="Op den Camp H."/>
            <person name="Overmann J."/>
            <person name="Amann R."/>
            <person name="Jetten M.S.M."/>
            <person name="Mascher T."/>
            <person name="Medema M.H."/>
            <person name="Devos D.P."/>
            <person name="Kaster A.-K."/>
            <person name="Ovreas L."/>
            <person name="Rohde M."/>
            <person name="Galperin M.Y."/>
            <person name="Jogler C."/>
        </authorList>
    </citation>
    <scope>NUCLEOTIDE SEQUENCE [LARGE SCALE GENOMIC DNA]</scope>
    <source>
        <strain evidence="10 11">Mal52</strain>
    </source>
</reference>
<dbReference type="FunFam" id="3.40.50.300:FF:000224">
    <property type="entry name" value="Energy-coupling factor transporter ATP-binding protein EcfA"/>
    <property type="match status" value="1"/>
</dbReference>
<keyword evidence="10" id="KW-0378">Hydrolase</keyword>
<dbReference type="Proteomes" id="UP000319383">
    <property type="component" value="Chromosome"/>
</dbReference>
<evidence type="ECO:0000256" key="3">
    <source>
        <dbReference type="ARBA" id="ARBA00022448"/>
    </source>
</evidence>
<accession>A0A517ZVK8</accession>
<evidence type="ECO:0000256" key="8">
    <source>
        <dbReference type="ARBA" id="ARBA00023136"/>
    </source>
</evidence>
<dbReference type="InterPro" id="IPR017871">
    <property type="entry name" value="ABC_transporter-like_CS"/>
</dbReference>
<protein>
    <submittedName>
        <fullName evidence="10">Cobalt import ATP-binding protein CbiO</fullName>
        <ecNumber evidence="10">3.6.3.-</ecNumber>
    </submittedName>
</protein>
<keyword evidence="8" id="KW-0472">Membrane</keyword>
<evidence type="ECO:0000256" key="4">
    <source>
        <dbReference type="ARBA" id="ARBA00022475"/>
    </source>
</evidence>
<dbReference type="InterPro" id="IPR003593">
    <property type="entry name" value="AAA+_ATPase"/>
</dbReference>
<dbReference type="EMBL" id="CP036276">
    <property type="protein sequence ID" value="QDU46522.1"/>
    <property type="molecule type" value="Genomic_DNA"/>
</dbReference>
<evidence type="ECO:0000256" key="7">
    <source>
        <dbReference type="ARBA" id="ARBA00022967"/>
    </source>
</evidence>
<dbReference type="GO" id="GO:0043190">
    <property type="term" value="C:ATP-binding cassette (ABC) transporter complex"/>
    <property type="evidence" value="ECO:0007669"/>
    <property type="project" value="TreeGrafter"/>
</dbReference>
<feature type="domain" description="ABC transporter" evidence="9">
    <location>
        <begin position="12"/>
        <end position="254"/>
    </location>
</feature>
<evidence type="ECO:0000313" key="10">
    <source>
        <dbReference type="EMBL" id="QDU46522.1"/>
    </source>
</evidence>
<dbReference type="PROSITE" id="PS50893">
    <property type="entry name" value="ABC_TRANSPORTER_2"/>
    <property type="match status" value="1"/>
</dbReference>
<dbReference type="InterPro" id="IPR027417">
    <property type="entry name" value="P-loop_NTPase"/>
</dbReference>
<keyword evidence="5" id="KW-0547">Nucleotide-binding</keyword>
<dbReference type="GO" id="GO:0016887">
    <property type="term" value="F:ATP hydrolysis activity"/>
    <property type="evidence" value="ECO:0007669"/>
    <property type="project" value="InterPro"/>
</dbReference>
<dbReference type="InterPro" id="IPR003439">
    <property type="entry name" value="ABC_transporter-like_ATP-bd"/>
</dbReference>
<dbReference type="EC" id="3.6.3.-" evidence="10"/>
<dbReference type="GO" id="GO:0042626">
    <property type="term" value="F:ATPase-coupled transmembrane transporter activity"/>
    <property type="evidence" value="ECO:0007669"/>
    <property type="project" value="TreeGrafter"/>
</dbReference>
<keyword evidence="7" id="KW-1278">Translocase</keyword>
<dbReference type="AlphaFoldDB" id="A0A517ZVK8"/>
<evidence type="ECO:0000256" key="1">
    <source>
        <dbReference type="ARBA" id="ARBA00004236"/>
    </source>
</evidence>
<dbReference type="Pfam" id="PF00005">
    <property type="entry name" value="ABC_tran"/>
    <property type="match status" value="1"/>
</dbReference>
<name>A0A517ZVK8_9PLAN</name>
<keyword evidence="6 10" id="KW-0067">ATP-binding</keyword>
<keyword evidence="11" id="KW-1185">Reference proteome</keyword>
<proteinExistence type="inferred from homology"/>
<comment type="subcellular location">
    <subcellularLocation>
        <location evidence="1">Cell membrane</location>
    </subcellularLocation>
</comment>
<gene>
    <name evidence="10" type="primary">cbiO</name>
    <name evidence="10" type="ORF">Mal52_50430</name>
</gene>
<keyword evidence="4" id="KW-1003">Cell membrane</keyword>
<dbReference type="CDD" id="cd03225">
    <property type="entry name" value="ABC_cobalt_CbiO_domain1"/>
    <property type="match status" value="1"/>
</dbReference>
<evidence type="ECO:0000313" key="11">
    <source>
        <dbReference type="Proteomes" id="UP000319383"/>
    </source>
</evidence>
<dbReference type="InterPro" id="IPR015856">
    <property type="entry name" value="ABC_transpr_CbiO/EcfA_su"/>
</dbReference>
<evidence type="ECO:0000256" key="2">
    <source>
        <dbReference type="ARBA" id="ARBA00005417"/>
    </source>
</evidence>